<evidence type="ECO:0000313" key="2">
    <source>
        <dbReference type="Proteomes" id="UP000824120"/>
    </source>
</evidence>
<keyword evidence="2" id="KW-1185">Reference proteome</keyword>
<sequence>MTRLSRNGVRLSCIFGDIGVDVGYNVRSDRSFHDGGERDGGGTAVSSHVIFECLNCGGGDGGSCSHFGRGAARVYE</sequence>
<reference evidence="1 2" key="1">
    <citation type="submission" date="2020-09" db="EMBL/GenBank/DDBJ databases">
        <title>De no assembly of potato wild relative species, Solanum commersonii.</title>
        <authorList>
            <person name="Cho K."/>
        </authorList>
    </citation>
    <scope>NUCLEOTIDE SEQUENCE [LARGE SCALE GENOMIC DNA]</scope>
    <source>
        <strain evidence="1">LZ3.2</strain>
        <tissue evidence="1">Leaf</tissue>
    </source>
</reference>
<comment type="caution">
    <text evidence="1">The sequence shown here is derived from an EMBL/GenBank/DDBJ whole genome shotgun (WGS) entry which is preliminary data.</text>
</comment>
<accession>A0A9J5X5C8</accession>
<dbReference type="Proteomes" id="UP000824120">
    <property type="component" value="Chromosome 10"/>
</dbReference>
<organism evidence="1 2">
    <name type="scientific">Solanum commersonii</name>
    <name type="common">Commerson's wild potato</name>
    <name type="synonym">Commerson's nightshade</name>
    <dbReference type="NCBI Taxonomy" id="4109"/>
    <lineage>
        <taxon>Eukaryota</taxon>
        <taxon>Viridiplantae</taxon>
        <taxon>Streptophyta</taxon>
        <taxon>Embryophyta</taxon>
        <taxon>Tracheophyta</taxon>
        <taxon>Spermatophyta</taxon>
        <taxon>Magnoliopsida</taxon>
        <taxon>eudicotyledons</taxon>
        <taxon>Gunneridae</taxon>
        <taxon>Pentapetalae</taxon>
        <taxon>asterids</taxon>
        <taxon>lamiids</taxon>
        <taxon>Solanales</taxon>
        <taxon>Solanaceae</taxon>
        <taxon>Solanoideae</taxon>
        <taxon>Solaneae</taxon>
        <taxon>Solanum</taxon>
    </lineage>
</organism>
<dbReference type="AlphaFoldDB" id="A0A9J5X5C8"/>
<evidence type="ECO:0000313" key="1">
    <source>
        <dbReference type="EMBL" id="KAG5582589.1"/>
    </source>
</evidence>
<name>A0A9J5X5C8_SOLCO</name>
<dbReference type="EMBL" id="JACXVP010000010">
    <property type="protein sequence ID" value="KAG5582589.1"/>
    <property type="molecule type" value="Genomic_DNA"/>
</dbReference>
<protein>
    <submittedName>
        <fullName evidence="1">Uncharacterized protein</fullName>
    </submittedName>
</protein>
<proteinExistence type="predicted"/>
<gene>
    <name evidence="1" type="ORF">H5410_053216</name>
</gene>